<evidence type="ECO:0000313" key="2">
    <source>
        <dbReference type="EMBL" id="GLB48949.1"/>
    </source>
</evidence>
<dbReference type="EMBL" id="BRVO01000001">
    <property type="protein sequence ID" value="GLB48949.1"/>
    <property type="molecule type" value="Genomic_DNA"/>
</dbReference>
<evidence type="ECO:0000313" key="3">
    <source>
        <dbReference type="Proteomes" id="UP001143543"/>
    </source>
</evidence>
<reference evidence="2" key="1">
    <citation type="submission" date="2022-07" db="EMBL/GenBank/DDBJ databases">
        <title>Taxonomy of Novel Oxalotrophic and Methylotrophic Bacteria.</title>
        <authorList>
            <person name="Sahin N."/>
            <person name="Tani A."/>
        </authorList>
    </citation>
    <scope>NUCLEOTIDE SEQUENCE</scope>
    <source>
        <strain evidence="2">Y10</strain>
    </source>
</reference>
<keyword evidence="1" id="KW-0732">Signal</keyword>
<gene>
    <name evidence="2" type="ORF">Y10_13170</name>
</gene>
<evidence type="ECO:0000256" key="1">
    <source>
        <dbReference type="SAM" id="SignalP"/>
    </source>
</evidence>
<proteinExistence type="predicted"/>
<dbReference type="Proteomes" id="UP001143543">
    <property type="component" value="Unassembled WGS sequence"/>
</dbReference>
<sequence length="153" mass="16591">MKKTILLLLVAVVSLVSCGPKLNNAAQSDLKGSWTVTSVTYKNSNVIDITSFGVAEAKCFEGSVWNFIPNNNKGTLTLNNAECSYFESPIVWTITDAGAFTLKFVGEEAKAKNVTQGFNLTVGNQTETSFQLIDYVNVAGSSTKVVYQFQKIS</sequence>
<dbReference type="RefSeq" id="WP_281764572.1">
    <property type="nucleotide sequence ID" value="NZ_BRVO01000001.1"/>
</dbReference>
<comment type="caution">
    <text evidence="2">The sequence shown here is derived from an EMBL/GenBank/DDBJ whole genome shotgun (WGS) entry which is preliminary data.</text>
</comment>
<protein>
    <recommendedName>
        <fullName evidence="4">Lipocalin-like domain-containing protein</fullName>
    </recommendedName>
</protein>
<dbReference type="PROSITE" id="PS51257">
    <property type="entry name" value="PROKAR_LIPOPROTEIN"/>
    <property type="match status" value="1"/>
</dbReference>
<feature type="signal peptide" evidence="1">
    <location>
        <begin position="1"/>
        <end position="25"/>
    </location>
</feature>
<feature type="chain" id="PRO_5045395182" description="Lipocalin-like domain-containing protein" evidence="1">
    <location>
        <begin position="26"/>
        <end position="153"/>
    </location>
</feature>
<name>A0ABQ5MHR0_9FLAO</name>
<accession>A0ABQ5MHR0</accession>
<evidence type="ECO:0008006" key="4">
    <source>
        <dbReference type="Google" id="ProtNLM"/>
    </source>
</evidence>
<keyword evidence="3" id="KW-1185">Reference proteome</keyword>
<organism evidence="2 3">
    <name type="scientific">Neptunitalea lumnitzerae</name>
    <dbReference type="NCBI Taxonomy" id="2965509"/>
    <lineage>
        <taxon>Bacteria</taxon>
        <taxon>Pseudomonadati</taxon>
        <taxon>Bacteroidota</taxon>
        <taxon>Flavobacteriia</taxon>
        <taxon>Flavobacteriales</taxon>
        <taxon>Flavobacteriaceae</taxon>
        <taxon>Neptunitalea</taxon>
    </lineage>
</organism>